<comment type="caution">
    <text evidence="1">The sequence shown here is derived from an EMBL/GenBank/DDBJ whole genome shotgun (WGS) entry which is preliminary data.</text>
</comment>
<name>A0A2G5PBQ4_9MYCO</name>
<accession>A0A2G5PBQ4</accession>
<dbReference type="OrthoDB" id="4630310at2"/>
<dbReference type="EMBL" id="PDCN02000008">
    <property type="protein sequence ID" value="PIB75782.1"/>
    <property type="molecule type" value="Genomic_DNA"/>
</dbReference>
<proteinExistence type="predicted"/>
<organism evidence="1 2">
    <name type="scientific">Mycolicibacterium brumae</name>
    <dbReference type="NCBI Taxonomy" id="85968"/>
    <lineage>
        <taxon>Bacteria</taxon>
        <taxon>Bacillati</taxon>
        <taxon>Actinomycetota</taxon>
        <taxon>Actinomycetes</taxon>
        <taxon>Mycobacteriales</taxon>
        <taxon>Mycobacteriaceae</taxon>
        <taxon>Mycolicibacterium</taxon>
    </lineage>
</organism>
<dbReference type="Proteomes" id="UP000230551">
    <property type="component" value="Unassembled WGS sequence"/>
</dbReference>
<evidence type="ECO:0008006" key="3">
    <source>
        <dbReference type="Google" id="ProtNLM"/>
    </source>
</evidence>
<evidence type="ECO:0000313" key="1">
    <source>
        <dbReference type="EMBL" id="PIB75782.1"/>
    </source>
</evidence>
<dbReference type="STRING" id="85968.GCA_900073015_03049"/>
<evidence type="ECO:0000313" key="2">
    <source>
        <dbReference type="Proteomes" id="UP000230551"/>
    </source>
</evidence>
<gene>
    <name evidence="1" type="ORF">CQY22_008620</name>
</gene>
<dbReference type="AlphaFoldDB" id="A0A2G5PBQ4"/>
<protein>
    <recommendedName>
        <fullName evidence="3">ANTAR domain-containing protein</fullName>
    </recommendedName>
</protein>
<keyword evidence="2" id="KW-1185">Reference proteome</keyword>
<reference evidence="1 2" key="1">
    <citation type="journal article" date="2017" name="Infect. Genet. Evol.">
        <title>The new phylogeny of the genus Mycobacterium: The old and the news.</title>
        <authorList>
            <person name="Tortoli E."/>
            <person name="Fedrizzi T."/>
            <person name="Meehan C.J."/>
            <person name="Trovato A."/>
            <person name="Grottola A."/>
            <person name="Giacobazzi E."/>
            <person name="Serpini G.F."/>
            <person name="Tagliazucchi S."/>
            <person name="Fabio A."/>
            <person name="Bettua C."/>
            <person name="Bertorelli R."/>
            <person name="Frascaro F."/>
            <person name="De Sanctis V."/>
            <person name="Pecorari M."/>
            <person name="Jousson O."/>
            <person name="Segata N."/>
            <person name="Cirillo D.M."/>
        </authorList>
    </citation>
    <scope>NUCLEOTIDE SEQUENCE [LARGE SCALE GENOMIC DNA]</scope>
    <source>
        <strain evidence="1 2">CIP1034565</strain>
    </source>
</reference>
<dbReference type="RefSeq" id="WP_090591207.1">
    <property type="nucleotide sequence ID" value="NZ_CP104302.1"/>
</dbReference>
<sequence>MPDVPDLPLQNLSATELAALICRAADELSTRGSSESFAEMLKVVSHVGERVGIAARGLASANSWSQVAQVSGTSKQAAWERWRM</sequence>